<accession>A0A1Q5ZSX4</accession>
<dbReference type="EMBL" id="MPPL01000001">
    <property type="protein sequence ID" value="OKS84778.1"/>
    <property type="molecule type" value="Genomic_DNA"/>
</dbReference>
<dbReference type="InterPro" id="IPR000595">
    <property type="entry name" value="cNMP-bd_dom"/>
</dbReference>
<dbReference type="AlphaFoldDB" id="A0A1Q5ZSX4"/>
<evidence type="ECO:0000313" key="3">
    <source>
        <dbReference type="Proteomes" id="UP000186720"/>
    </source>
</evidence>
<dbReference type="SMART" id="SM00100">
    <property type="entry name" value="cNMP"/>
    <property type="match status" value="1"/>
</dbReference>
<evidence type="ECO:0000313" key="2">
    <source>
        <dbReference type="EMBL" id="OKS84778.1"/>
    </source>
</evidence>
<proteinExistence type="predicted"/>
<dbReference type="SUPFAM" id="SSF51206">
    <property type="entry name" value="cAMP-binding domain-like"/>
    <property type="match status" value="1"/>
</dbReference>
<dbReference type="RefSeq" id="WP_074487480.1">
    <property type="nucleotide sequence ID" value="NZ_FPAM01000008.1"/>
</dbReference>
<evidence type="ECO:0000259" key="1">
    <source>
        <dbReference type="PROSITE" id="PS50042"/>
    </source>
</evidence>
<dbReference type="Proteomes" id="UP000186720">
    <property type="component" value="Unassembled WGS sequence"/>
</dbReference>
<dbReference type="STRING" id="1302689.RG47T_0211"/>
<dbReference type="OrthoDB" id="792939at2"/>
<organism evidence="2 3">
    <name type="scientific">Mucilaginibacter polytrichastri</name>
    <dbReference type="NCBI Taxonomy" id="1302689"/>
    <lineage>
        <taxon>Bacteria</taxon>
        <taxon>Pseudomonadati</taxon>
        <taxon>Bacteroidota</taxon>
        <taxon>Sphingobacteriia</taxon>
        <taxon>Sphingobacteriales</taxon>
        <taxon>Sphingobacteriaceae</taxon>
        <taxon>Mucilaginibacter</taxon>
    </lineage>
</organism>
<name>A0A1Q5ZSX4_9SPHI</name>
<dbReference type="PROSITE" id="PS50042">
    <property type="entry name" value="CNMP_BINDING_3"/>
    <property type="match status" value="1"/>
</dbReference>
<reference evidence="2 3" key="1">
    <citation type="submission" date="2016-11" db="EMBL/GenBank/DDBJ databases">
        <title>Whole Genome Sequencing of Mucilaginibacter polytrichastri RG4-7(T) isolated from the moss sample.</title>
        <authorList>
            <person name="Li Y."/>
        </authorList>
    </citation>
    <scope>NUCLEOTIDE SEQUENCE [LARGE SCALE GENOMIC DNA]</scope>
    <source>
        <strain evidence="2 3">RG4-7</strain>
    </source>
</reference>
<dbReference type="Pfam" id="PF00027">
    <property type="entry name" value="cNMP_binding"/>
    <property type="match status" value="1"/>
</dbReference>
<gene>
    <name evidence="2" type="ORF">RG47T_0211</name>
</gene>
<comment type="caution">
    <text evidence="2">The sequence shown here is derived from an EMBL/GenBank/DDBJ whole genome shotgun (WGS) entry which is preliminary data.</text>
</comment>
<feature type="domain" description="Cyclic nucleotide-binding" evidence="1">
    <location>
        <begin position="13"/>
        <end position="116"/>
    </location>
</feature>
<dbReference type="CDD" id="cd00038">
    <property type="entry name" value="CAP_ED"/>
    <property type="match status" value="1"/>
</dbReference>
<dbReference type="Gene3D" id="2.60.120.10">
    <property type="entry name" value="Jelly Rolls"/>
    <property type="match status" value="1"/>
</dbReference>
<dbReference type="InterPro" id="IPR018490">
    <property type="entry name" value="cNMP-bd_dom_sf"/>
</dbReference>
<protein>
    <recommendedName>
        <fullName evidence="1">Cyclic nucleotide-binding domain-containing protein</fullName>
    </recommendedName>
</protein>
<sequence>MDNYLHIKTILGKLHHFTDEHIDLFYSMLSVKQLKKNTTLLKPGQVCNFISIVLKGSLRIYHINNEKEHILSFFTEESWAADHNSFVSQKPSVNTIQTMEPTEVAIISIQNLHKLIETDQQFMILGRILKDLTIPQQLSVHHTSPQGRYDDLMLQHPEWIIRFPQKHLASYLGITPETFSRVKRKHLFS</sequence>
<keyword evidence="3" id="KW-1185">Reference proteome</keyword>
<dbReference type="InterPro" id="IPR014710">
    <property type="entry name" value="RmlC-like_jellyroll"/>
</dbReference>